<protein>
    <submittedName>
        <fullName evidence="1">Uncharacterized protein</fullName>
    </submittedName>
</protein>
<dbReference type="Gene3D" id="1.10.10.60">
    <property type="entry name" value="Homeodomain-like"/>
    <property type="match status" value="1"/>
</dbReference>
<reference evidence="1 2" key="1">
    <citation type="journal article" date="2016" name="Nat. Commun.">
        <title>Thousands of microbial genomes shed light on interconnected biogeochemical processes in an aquifer system.</title>
        <authorList>
            <person name="Anantharaman K."/>
            <person name="Brown C.T."/>
            <person name="Hug L.A."/>
            <person name="Sharon I."/>
            <person name="Castelle C.J."/>
            <person name="Probst A.J."/>
            <person name="Thomas B.C."/>
            <person name="Singh A."/>
            <person name="Wilkins M.J."/>
            <person name="Karaoz U."/>
            <person name="Brodie E.L."/>
            <person name="Williams K.H."/>
            <person name="Hubbard S.S."/>
            <person name="Banfield J.F."/>
        </authorList>
    </citation>
    <scope>NUCLEOTIDE SEQUENCE [LARGE SCALE GENOMIC DNA]</scope>
</reference>
<accession>A0A1F4NS12</accession>
<dbReference type="Proteomes" id="UP000178085">
    <property type="component" value="Unassembled WGS sequence"/>
</dbReference>
<evidence type="ECO:0000313" key="2">
    <source>
        <dbReference type="Proteomes" id="UP000178085"/>
    </source>
</evidence>
<dbReference type="EMBL" id="METD01000001">
    <property type="protein sequence ID" value="OGB73682.1"/>
    <property type="molecule type" value="Genomic_DNA"/>
</dbReference>
<proteinExistence type="predicted"/>
<gene>
    <name evidence="1" type="ORF">A3K51_02490</name>
</gene>
<dbReference type="AlphaFoldDB" id="A0A1F4NS12"/>
<sequence length="137" mass="15488">MKPMSQKEEVLEILRRTPIVQTACQKTGISRATFYRWKRESKTFAQQADKALAEGCDLINDLAESQLLTAIKNQNMTALMFWLRNRHSSYAEKLQVMAKVEHKDSPLTPAQRALIKKALSLAGIYKGKPIGGKNVKQ</sequence>
<organism evidence="1 2">
    <name type="scientific">candidate division Kazan bacterium RIFCSPLOWO2_01_FULL_45_19</name>
    <dbReference type="NCBI Taxonomy" id="1798538"/>
    <lineage>
        <taxon>Bacteria</taxon>
        <taxon>Bacteria division Kazan-3B-28</taxon>
    </lineage>
</organism>
<evidence type="ECO:0000313" key="1">
    <source>
        <dbReference type="EMBL" id="OGB73682.1"/>
    </source>
</evidence>
<comment type="caution">
    <text evidence="1">The sequence shown here is derived from an EMBL/GenBank/DDBJ whole genome shotgun (WGS) entry which is preliminary data.</text>
</comment>
<name>A0A1F4NS12_UNCK3</name>